<proteinExistence type="predicted"/>
<feature type="domain" description="SGNH hydrolase-type esterase" evidence="1">
    <location>
        <begin position="6"/>
        <end position="210"/>
    </location>
</feature>
<dbReference type="VEuPathDB" id="TriTrypDB:LpyrH10_33_0840"/>
<dbReference type="SUPFAM" id="SSF52266">
    <property type="entry name" value="SGNH hydrolase"/>
    <property type="match status" value="1"/>
</dbReference>
<accession>A0A0M9FQA4</accession>
<dbReference type="Pfam" id="PF13472">
    <property type="entry name" value="Lipase_GDSL_2"/>
    <property type="match status" value="1"/>
</dbReference>
<dbReference type="Gene3D" id="3.40.50.1110">
    <property type="entry name" value="SGNH hydrolase"/>
    <property type="match status" value="1"/>
</dbReference>
<name>A0A0M9FQA4_LEPPY</name>
<dbReference type="OrthoDB" id="257033at2759"/>
<dbReference type="InterPro" id="IPR036514">
    <property type="entry name" value="SGNH_hydro_sf"/>
</dbReference>
<gene>
    <name evidence="2" type="ORF">ABB37_09676</name>
</gene>
<dbReference type="InterPro" id="IPR045136">
    <property type="entry name" value="Iah1-like"/>
</dbReference>
<dbReference type="PANTHER" id="PTHR14209">
    <property type="entry name" value="ISOAMYL ACETATE-HYDROLYZING ESTERASE 1"/>
    <property type="match status" value="1"/>
</dbReference>
<dbReference type="OMA" id="NDSTHPH"/>
<evidence type="ECO:0000313" key="2">
    <source>
        <dbReference type="EMBL" id="KPA73793.1"/>
    </source>
</evidence>
<organism evidence="2 3">
    <name type="scientific">Leptomonas pyrrhocoris</name>
    <name type="common">Firebug parasite</name>
    <dbReference type="NCBI Taxonomy" id="157538"/>
    <lineage>
        <taxon>Eukaryota</taxon>
        <taxon>Discoba</taxon>
        <taxon>Euglenozoa</taxon>
        <taxon>Kinetoplastea</taxon>
        <taxon>Metakinetoplastina</taxon>
        <taxon>Trypanosomatida</taxon>
        <taxon>Trypanosomatidae</taxon>
        <taxon>Leishmaniinae</taxon>
        <taxon>Leptomonas</taxon>
    </lineage>
</organism>
<evidence type="ECO:0000313" key="3">
    <source>
        <dbReference type="Proteomes" id="UP000037923"/>
    </source>
</evidence>
<dbReference type="EMBL" id="LGTL01000033">
    <property type="protein sequence ID" value="KPA73793.1"/>
    <property type="molecule type" value="Genomic_DNA"/>
</dbReference>
<evidence type="ECO:0000259" key="1">
    <source>
        <dbReference type="Pfam" id="PF13472"/>
    </source>
</evidence>
<keyword evidence="3" id="KW-1185">Reference proteome</keyword>
<dbReference type="InterPro" id="IPR013830">
    <property type="entry name" value="SGNH_hydro"/>
</dbReference>
<dbReference type="PANTHER" id="PTHR14209:SF19">
    <property type="entry name" value="ISOAMYL ACETATE-HYDROLYZING ESTERASE 1 HOMOLOG"/>
    <property type="match status" value="1"/>
</dbReference>
<sequence>MKTVLLLGDSITEQGYCSGWVSNVSDALIRRAYVVNSGLSGYNTRWILQLLNDAKSYDSVIPPWVQEPLFVTLMLGTNDSAENGQGVPLAEYRDNLRAIVDIVLTKVKPVGGVFVLTPPPVQETLWNFQHPDGRRSYTAARSYRQAALEVASEAGKVHPQKVHPVDIQRAFLEYGAPGATEDDMDKFNPQGAWTTLMDPDGMHINPLGGQLVSATVLSAVRNSPQGSKVLQNDKTVWPLLSWEDMMEKHAAQDK</sequence>
<comment type="caution">
    <text evidence="2">The sequence shown here is derived from an EMBL/GenBank/DDBJ whole genome shotgun (WGS) entry which is preliminary data.</text>
</comment>
<dbReference type="Proteomes" id="UP000037923">
    <property type="component" value="Unassembled WGS sequence"/>
</dbReference>
<dbReference type="AlphaFoldDB" id="A0A0M9FQA4"/>
<dbReference type="GeneID" id="26909959"/>
<reference evidence="2 3" key="1">
    <citation type="submission" date="2015-07" db="EMBL/GenBank/DDBJ databases">
        <title>High-quality genome of monoxenous trypanosomatid Leptomonas pyrrhocoris.</title>
        <authorList>
            <person name="Flegontov P."/>
            <person name="Butenko A."/>
            <person name="Firsov S."/>
            <person name="Vlcek C."/>
            <person name="Logacheva M.D."/>
            <person name="Field M."/>
            <person name="Filatov D."/>
            <person name="Flegontova O."/>
            <person name="Gerasimov E."/>
            <person name="Jackson A.P."/>
            <person name="Kelly S."/>
            <person name="Opperdoes F."/>
            <person name="O'Reilly A."/>
            <person name="Votypka J."/>
            <person name="Yurchenko V."/>
            <person name="Lukes J."/>
        </authorList>
    </citation>
    <scope>NUCLEOTIDE SEQUENCE [LARGE SCALE GENOMIC DNA]</scope>
    <source>
        <strain evidence="2">H10</strain>
    </source>
</reference>
<dbReference type="RefSeq" id="XP_015652232.1">
    <property type="nucleotide sequence ID" value="XM_015809296.1"/>
</dbReference>
<protein>
    <submittedName>
        <fullName evidence="2">Putative esterase</fullName>
    </submittedName>
</protein>